<feature type="domain" description="HTH araC/xylS-type" evidence="4">
    <location>
        <begin position="220"/>
        <end position="321"/>
    </location>
</feature>
<dbReference type="GO" id="GO:0003700">
    <property type="term" value="F:DNA-binding transcription factor activity"/>
    <property type="evidence" value="ECO:0007669"/>
    <property type="project" value="InterPro"/>
</dbReference>
<comment type="caution">
    <text evidence="5">The sequence shown here is derived from an EMBL/GenBank/DDBJ whole genome shotgun (WGS) entry which is preliminary data.</text>
</comment>
<proteinExistence type="predicted"/>
<evidence type="ECO:0000259" key="4">
    <source>
        <dbReference type="PROSITE" id="PS01124"/>
    </source>
</evidence>
<dbReference type="PANTHER" id="PTHR46796">
    <property type="entry name" value="HTH-TYPE TRANSCRIPTIONAL ACTIVATOR RHAS-RELATED"/>
    <property type="match status" value="1"/>
</dbReference>
<dbReference type="InParanoid" id="A0A545AXN4"/>
<dbReference type="SMART" id="SM00342">
    <property type="entry name" value="HTH_ARAC"/>
    <property type="match status" value="1"/>
</dbReference>
<keyword evidence="1" id="KW-0805">Transcription regulation</keyword>
<evidence type="ECO:0000256" key="1">
    <source>
        <dbReference type="ARBA" id="ARBA00023015"/>
    </source>
</evidence>
<evidence type="ECO:0000256" key="3">
    <source>
        <dbReference type="ARBA" id="ARBA00023163"/>
    </source>
</evidence>
<evidence type="ECO:0000313" key="6">
    <source>
        <dbReference type="Proteomes" id="UP000317982"/>
    </source>
</evidence>
<name>A0A545AXN4_9ACTN</name>
<sequence>MREATAPRTTDLEFTTADAIEQFLVDSYDTPIRIRSTGDFPTFRHRRTDVGTFAVETGRHSADLQFDVEPLNVFVVCRTSTARLARTTDGADDRYDAGALFLMNDPDRPHTSRWFPGELQTCVLDPALLGLVAASAPDRRAAPIRFTALEPLSPGAASHWQATRSYVAGLLENPDAASAPLVVGSAARLLAAATLATFPNTAFTDPDAVDRHDAHPDALRRAVAFIEDHPQDDVAIADIAAAAHVSVRAVQLAFRRHLAMTPTEYLRRVRLSRAHEALRAADPTTTTVAAVACRWGFPSPGRFAALYRRTYRVTPGQTLRGG</sequence>
<dbReference type="Pfam" id="PF12833">
    <property type="entry name" value="HTH_18"/>
    <property type="match status" value="1"/>
</dbReference>
<keyword evidence="3" id="KW-0804">Transcription</keyword>
<protein>
    <submittedName>
        <fullName evidence="5">Helix-turn-helix transcriptional regulator</fullName>
    </submittedName>
</protein>
<organism evidence="5 6">
    <name type="scientific">Cryptosporangium phraense</name>
    <dbReference type="NCBI Taxonomy" id="2593070"/>
    <lineage>
        <taxon>Bacteria</taxon>
        <taxon>Bacillati</taxon>
        <taxon>Actinomycetota</taxon>
        <taxon>Actinomycetes</taxon>
        <taxon>Cryptosporangiales</taxon>
        <taxon>Cryptosporangiaceae</taxon>
        <taxon>Cryptosporangium</taxon>
    </lineage>
</organism>
<accession>A0A545AXN4</accession>
<reference evidence="5 6" key="1">
    <citation type="submission" date="2019-07" db="EMBL/GenBank/DDBJ databases">
        <title>Cryptosporangium phraense sp. nov., isolated from plant litter.</title>
        <authorList>
            <person name="Suriyachadkun C."/>
        </authorList>
    </citation>
    <scope>NUCLEOTIDE SEQUENCE [LARGE SCALE GENOMIC DNA]</scope>
    <source>
        <strain evidence="5 6">A-T 5661</strain>
    </source>
</reference>
<gene>
    <name evidence="5" type="ORF">FL583_06275</name>
</gene>
<dbReference type="InterPro" id="IPR018062">
    <property type="entry name" value="HTH_AraC-typ_CS"/>
</dbReference>
<dbReference type="GO" id="GO:0043565">
    <property type="term" value="F:sequence-specific DNA binding"/>
    <property type="evidence" value="ECO:0007669"/>
    <property type="project" value="InterPro"/>
</dbReference>
<evidence type="ECO:0000256" key="2">
    <source>
        <dbReference type="ARBA" id="ARBA00023125"/>
    </source>
</evidence>
<dbReference type="SUPFAM" id="SSF46689">
    <property type="entry name" value="Homeodomain-like"/>
    <property type="match status" value="2"/>
</dbReference>
<dbReference type="PANTHER" id="PTHR46796:SF12">
    <property type="entry name" value="HTH-TYPE DNA-BINDING TRANSCRIPTIONAL ACTIVATOR EUTR"/>
    <property type="match status" value="1"/>
</dbReference>
<dbReference type="InterPro" id="IPR050204">
    <property type="entry name" value="AraC_XylS_family_regulators"/>
</dbReference>
<dbReference type="OrthoDB" id="5464689at2"/>
<dbReference type="Proteomes" id="UP000317982">
    <property type="component" value="Unassembled WGS sequence"/>
</dbReference>
<dbReference type="PROSITE" id="PS00041">
    <property type="entry name" value="HTH_ARAC_FAMILY_1"/>
    <property type="match status" value="1"/>
</dbReference>
<dbReference type="AlphaFoldDB" id="A0A545AXN4"/>
<dbReference type="Gene3D" id="1.10.10.60">
    <property type="entry name" value="Homeodomain-like"/>
    <property type="match status" value="1"/>
</dbReference>
<keyword evidence="6" id="KW-1185">Reference proteome</keyword>
<dbReference type="PROSITE" id="PS01124">
    <property type="entry name" value="HTH_ARAC_FAMILY_2"/>
    <property type="match status" value="1"/>
</dbReference>
<dbReference type="InterPro" id="IPR009057">
    <property type="entry name" value="Homeodomain-like_sf"/>
</dbReference>
<dbReference type="InterPro" id="IPR018060">
    <property type="entry name" value="HTH_AraC"/>
</dbReference>
<dbReference type="RefSeq" id="WP_142703491.1">
    <property type="nucleotide sequence ID" value="NZ_VIRS01000003.1"/>
</dbReference>
<evidence type="ECO:0000313" key="5">
    <source>
        <dbReference type="EMBL" id="TQS46084.1"/>
    </source>
</evidence>
<keyword evidence="2" id="KW-0238">DNA-binding</keyword>
<dbReference type="EMBL" id="VIRS01000003">
    <property type="protein sequence ID" value="TQS46084.1"/>
    <property type="molecule type" value="Genomic_DNA"/>
</dbReference>